<dbReference type="Gene3D" id="1.10.630.10">
    <property type="entry name" value="Cytochrome P450"/>
    <property type="match status" value="1"/>
</dbReference>
<evidence type="ECO:0000256" key="4">
    <source>
        <dbReference type="ARBA" id="ARBA00022723"/>
    </source>
</evidence>
<dbReference type="Pfam" id="PF00067">
    <property type="entry name" value="p450"/>
    <property type="match status" value="1"/>
</dbReference>
<dbReference type="GO" id="GO:0016705">
    <property type="term" value="F:oxidoreductase activity, acting on paired donors, with incorporation or reduction of molecular oxygen"/>
    <property type="evidence" value="ECO:0007669"/>
    <property type="project" value="InterPro"/>
</dbReference>
<dbReference type="InterPro" id="IPR017972">
    <property type="entry name" value="Cyt_P450_CS"/>
</dbReference>
<keyword evidence="3 8" id="KW-0349">Heme</keyword>
<evidence type="ECO:0000256" key="2">
    <source>
        <dbReference type="ARBA" id="ARBA00010617"/>
    </source>
</evidence>
<dbReference type="InterPro" id="IPR036396">
    <property type="entry name" value="Cyt_P450_sf"/>
</dbReference>
<dbReference type="GO" id="GO:0005506">
    <property type="term" value="F:iron ion binding"/>
    <property type="evidence" value="ECO:0007669"/>
    <property type="project" value="InterPro"/>
</dbReference>
<dbReference type="PRINTS" id="PR00463">
    <property type="entry name" value="EP450I"/>
</dbReference>
<dbReference type="PRINTS" id="PR00385">
    <property type="entry name" value="P450"/>
</dbReference>
<dbReference type="SUPFAM" id="SSF48264">
    <property type="entry name" value="Cytochrome P450"/>
    <property type="match status" value="1"/>
</dbReference>
<dbReference type="GO" id="GO:0004497">
    <property type="term" value="F:monooxygenase activity"/>
    <property type="evidence" value="ECO:0007669"/>
    <property type="project" value="UniProtKB-KW"/>
</dbReference>
<evidence type="ECO:0000256" key="7">
    <source>
        <dbReference type="ARBA" id="ARBA00023033"/>
    </source>
</evidence>
<organism evidence="10">
    <name type="scientific">Paracyclopina nana</name>
    <name type="common">Marine copepod</name>
    <dbReference type="NCBI Taxonomy" id="565004"/>
    <lineage>
        <taxon>Eukaryota</taxon>
        <taxon>Metazoa</taxon>
        <taxon>Ecdysozoa</taxon>
        <taxon>Arthropoda</taxon>
        <taxon>Crustacea</taxon>
        <taxon>Multicrustacea</taxon>
        <taxon>Hexanauplia</taxon>
        <taxon>Copepoda</taxon>
        <taxon>Cyclopoida</taxon>
        <taxon>Cyclopettidae</taxon>
        <taxon>Paracyclopina</taxon>
    </lineage>
</organism>
<evidence type="ECO:0000313" key="10">
    <source>
        <dbReference type="EMBL" id="AKH03532.1"/>
    </source>
</evidence>
<accession>A0A0F7DGY4</accession>
<evidence type="ECO:0000256" key="6">
    <source>
        <dbReference type="ARBA" id="ARBA00023004"/>
    </source>
</evidence>
<sequence>MLLARPHLRSLSSLTINNHTASLANVPGPQQYPVIGTLPSYWTGKYDRFRYNKVLKQLYEEYGPVVKENFGDRTIVHVFNPDDIKTVYSLEGKYPEIPPLMETAGIYREQKGMSLGLGFTNGEEWYRLRSNCQQKMLRPKEVQEHLPGVNKVAQDFAHRLKKIRLPDSSFEVTDLHTEVGMWNFEASSVLVLDKRLGGLEQGSQAERLSRQVVLDNKILFKYSGILKLSFPFYKYFNTLTWKKVVASEDRIYGYAMKLVDQSVLRLRDELESGTLQEGRFNFLAYLLSREALSLKDVTTICLSALLDGLSTTTPTVLFCLYCLSTEQRVQAKVYEEIAQVIGDNPDLPILPEHIGKLTYLKAFVKETFRLWPNGTEVSRYIENDMELSGCMIPAGTHVDLNPSVHFRDPKHFPEPDKHIPERWLRREEVDQQFKDLDLNDINGMIESAENLHPYILTPFGHGTRMCAGRRFAEQHIYVILATLLRHFKLGYNVDRKMDAIYHTLLFPDRPLRIQFKPRK</sequence>
<dbReference type="InterPro" id="IPR050479">
    <property type="entry name" value="CYP11_CYP27_families"/>
</dbReference>
<dbReference type="CDD" id="cd11054">
    <property type="entry name" value="CYP24A1-like"/>
    <property type="match status" value="1"/>
</dbReference>
<dbReference type="InterPro" id="IPR001128">
    <property type="entry name" value="Cyt_P450"/>
</dbReference>
<gene>
    <name evidence="10" type="primary">CYP44D2</name>
</gene>
<dbReference type="PROSITE" id="PS00086">
    <property type="entry name" value="CYTOCHROME_P450"/>
    <property type="match status" value="1"/>
</dbReference>
<evidence type="ECO:0000256" key="5">
    <source>
        <dbReference type="ARBA" id="ARBA00023002"/>
    </source>
</evidence>
<keyword evidence="4 8" id="KW-0479">Metal-binding</keyword>
<protein>
    <submittedName>
        <fullName evidence="10">Cytochrome P450 44D2</fullName>
    </submittedName>
</protein>
<evidence type="ECO:0000256" key="8">
    <source>
        <dbReference type="PIRSR" id="PIRSR602401-1"/>
    </source>
</evidence>
<dbReference type="EMBL" id="KP899600">
    <property type="protein sequence ID" value="AKH03532.1"/>
    <property type="molecule type" value="mRNA"/>
</dbReference>
<dbReference type="GO" id="GO:0020037">
    <property type="term" value="F:heme binding"/>
    <property type="evidence" value="ECO:0007669"/>
    <property type="project" value="InterPro"/>
</dbReference>
<evidence type="ECO:0000256" key="3">
    <source>
        <dbReference type="ARBA" id="ARBA00022617"/>
    </source>
</evidence>
<evidence type="ECO:0000256" key="9">
    <source>
        <dbReference type="RuleBase" id="RU000461"/>
    </source>
</evidence>
<comment type="similarity">
    <text evidence="2 9">Belongs to the cytochrome P450 family.</text>
</comment>
<dbReference type="PANTHER" id="PTHR24279">
    <property type="entry name" value="CYTOCHROME P450"/>
    <property type="match status" value="1"/>
</dbReference>
<dbReference type="InterPro" id="IPR002401">
    <property type="entry name" value="Cyt_P450_E_grp-I"/>
</dbReference>
<keyword evidence="5 9" id="KW-0560">Oxidoreductase</keyword>
<dbReference type="PANTHER" id="PTHR24279:SF120">
    <property type="entry name" value="CYTOCHROME P450"/>
    <property type="match status" value="1"/>
</dbReference>
<keyword evidence="7 9" id="KW-0503">Monooxygenase</keyword>
<dbReference type="AlphaFoldDB" id="A0A0F7DGY4"/>
<keyword evidence="6 8" id="KW-0408">Iron</keyword>
<reference evidence="10" key="1">
    <citation type="journal article" date="2015" name="Environ. Sci. Technol.">
        <title>Identification of the Full 46 Cytochrome P450 (CYP) Complement and Modulation of CYP Expression in Response to Water-Accommodated Fractions of Crude Oil in the Cyclopoid Copepod Paracyclopina nana.</title>
        <authorList>
            <person name="Han J."/>
            <person name="Won E.J."/>
            <person name="Kim H.S."/>
            <person name="Nelson D.R."/>
            <person name="Lee S.J."/>
            <person name="Park H.G."/>
            <person name="Lee J.S."/>
        </authorList>
    </citation>
    <scope>NUCLEOTIDE SEQUENCE</scope>
</reference>
<comment type="cofactor">
    <cofactor evidence="1 8">
        <name>heme</name>
        <dbReference type="ChEBI" id="CHEBI:30413"/>
    </cofactor>
</comment>
<evidence type="ECO:0000256" key="1">
    <source>
        <dbReference type="ARBA" id="ARBA00001971"/>
    </source>
</evidence>
<feature type="binding site" description="axial binding residue" evidence="8">
    <location>
        <position position="466"/>
    </location>
    <ligand>
        <name>heme</name>
        <dbReference type="ChEBI" id="CHEBI:30413"/>
    </ligand>
    <ligandPart>
        <name>Fe</name>
        <dbReference type="ChEBI" id="CHEBI:18248"/>
    </ligandPart>
</feature>
<name>A0A0F7DGY4_PARNA</name>
<proteinExistence type="evidence at transcript level"/>